<gene>
    <name evidence="4" type="ORF">RN001_001988</name>
</gene>
<dbReference type="PANTHER" id="PTHR14690">
    <property type="entry name" value="IQ MOTIF CONTAINING WITH AAA DOMAIN 1"/>
    <property type="match status" value="1"/>
</dbReference>
<feature type="coiled-coil region" evidence="1">
    <location>
        <begin position="396"/>
        <end position="434"/>
    </location>
</feature>
<comment type="caution">
    <text evidence="4">The sequence shown here is derived from an EMBL/GenBank/DDBJ whole genome shotgun (WGS) entry which is preliminary data.</text>
</comment>
<feature type="compositionally biased region" description="Basic residues" evidence="2">
    <location>
        <begin position="517"/>
        <end position="530"/>
    </location>
</feature>
<dbReference type="Proteomes" id="UP001353858">
    <property type="component" value="Unassembled WGS sequence"/>
</dbReference>
<organism evidence="4 5">
    <name type="scientific">Aquatica leii</name>
    <dbReference type="NCBI Taxonomy" id="1421715"/>
    <lineage>
        <taxon>Eukaryota</taxon>
        <taxon>Metazoa</taxon>
        <taxon>Ecdysozoa</taxon>
        <taxon>Arthropoda</taxon>
        <taxon>Hexapoda</taxon>
        <taxon>Insecta</taxon>
        <taxon>Pterygota</taxon>
        <taxon>Neoptera</taxon>
        <taxon>Endopterygota</taxon>
        <taxon>Coleoptera</taxon>
        <taxon>Polyphaga</taxon>
        <taxon>Elateriformia</taxon>
        <taxon>Elateroidea</taxon>
        <taxon>Lampyridae</taxon>
        <taxon>Luciolinae</taxon>
        <taxon>Aquatica</taxon>
    </lineage>
</organism>
<dbReference type="SUPFAM" id="SSF52540">
    <property type="entry name" value="P-loop containing nucleoside triphosphate hydrolases"/>
    <property type="match status" value="1"/>
</dbReference>
<dbReference type="InterPro" id="IPR052267">
    <property type="entry name" value="N-DRC_Component"/>
</dbReference>
<dbReference type="Pfam" id="PF00004">
    <property type="entry name" value="AAA"/>
    <property type="match status" value="1"/>
</dbReference>
<accession>A0AAN7PGJ7</accession>
<keyword evidence="1" id="KW-0175">Coiled coil</keyword>
<dbReference type="InterPro" id="IPR003959">
    <property type="entry name" value="ATPase_AAA_core"/>
</dbReference>
<proteinExistence type="predicted"/>
<evidence type="ECO:0000313" key="4">
    <source>
        <dbReference type="EMBL" id="KAK4885717.1"/>
    </source>
</evidence>
<dbReference type="InterPro" id="IPR027417">
    <property type="entry name" value="P-loop_NTPase"/>
</dbReference>
<sequence>MSNECYDKWWIATRKQLEDLRTKDKILEEKTKPITDRPYAHSFVGELYCKYCMALQNLATCLDQSFMTQKTFTMRKLMDAAVIRLNELKELFVYQLNFSEFYYLDNNMIEQRLIPHDIQIIDPEFVFDRPIEIEDMWTAIKNGETIFVPPPPTPRESLDANTQTEFDEVKEIQPSIPRFNPPVVILSPQEVAALERKEKVTEAVLLIQLHERARQSRVYYGDLNIRRQIRIKATLKQLTPDAPISTRTNAAVVLQKHWRGRLVRRALNKREIERRLLIGMTNPSWKSTKILDDYEKHREERRAFRYKQLRDYVQANIDEKVRLLRVVGPRLLEDISEEIRQWFYRWYTEIKNFDKYPDETVGGTILVVRDETWTPQEWLDEVERIRRLKERGIDPVKEAKAKKEAEKKAEKEWKAKLKELNKKEKQQAKAREAAGLILMNFEQSVAADLFNEGFTEQRKIWDKKSNTDNPFYKPDMELIQEQKCYEMQLEVRKEVDVLMRIELALLNDALAKDTNKKVKPAKPPKAKKEKKSKDLTAHRTTEDLFQELVDNGIIHTYPKVKLNDFIGDYSYNNYEKRGMNLNPMPCLGDIRNAVMVNCILPLGVNSIVKPKSVLIAGPPQSGKHLLANAIFNETKCVLFDISPPILADKYIGKKEMVMLVHLINKMSRILQPSIIFIDGGEKPFYKKIPPSEKMNNPKKMGGVLLKNIIKPITPADKVLVLAISKEPFNAQGKMQKTFERIMLIPRPDYGSLYIYLRELLMSYHGINRNFNVSELASLTLYHSFPLLKSAIETVLTSERIAQLSYKPFDSHEVIEVLLDSPPPINDKEWANERRNAWIKALKREPLSESHLRNGRICSRHFLTGKPAALDDKTNPDWIPNQNLVYISIVQPSSSASSRFERSVKRSRAEVEVQTEAVENAEYLTQLSMNEPQQEEISARQIIENYVSQSIQTDLTDEYLSRVSNDINFCNSKIYIMQTKLEIAMARGVL</sequence>
<feature type="domain" description="ATPase AAA-type core" evidence="3">
    <location>
        <begin position="613"/>
        <end position="745"/>
    </location>
</feature>
<keyword evidence="5" id="KW-1185">Reference proteome</keyword>
<dbReference type="GO" id="GO:0005524">
    <property type="term" value="F:ATP binding"/>
    <property type="evidence" value="ECO:0007669"/>
    <property type="project" value="InterPro"/>
</dbReference>
<feature type="region of interest" description="Disordered" evidence="2">
    <location>
        <begin position="515"/>
        <end position="537"/>
    </location>
</feature>
<evidence type="ECO:0000313" key="5">
    <source>
        <dbReference type="Proteomes" id="UP001353858"/>
    </source>
</evidence>
<dbReference type="InterPro" id="IPR000048">
    <property type="entry name" value="IQ_motif_EF-hand-BS"/>
</dbReference>
<dbReference type="AlphaFoldDB" id="A0AAN7PGJ7"/>
<dbReference type="SMART" id="SM00015">
    <property type="entry name" value="IQ"/>
    <property type="match status" value="2"/>
</dbReference>
<dbReference type="Gene3D" id="1.10.8.60">
    <property type="match status" value="1"/>
</dbReference>
<dbReference type="Pfam" id="PF00612">
    <property type="entry name" value="IQ"/>
    <property type="match status" value="1"/>
</dbReference>
<evidence type="ECO:0000259" key="3">
    <source>
        <dbReference type="Pfam" id="PF00004"/>
    </source>
</evidence>
<dbReference type="EMBL" id="JARPUR010000001">
    <property type="protein sequence ID" value="KAK4885717.1"/>
    <property type="molecule type" value="Genomic_DNA"/>
</dbReference>
<dbReference type="GO" id="GO:0016887">
    <property type="term" value="F:ATP hydrolysis activity"/>
    <property type="evidence" value="ECO:0007669"/>
    <property type="project" value="InterPro"/>
</dbReference>
<dbReference type="Gene3D" id="3.40.50.300">
    <property type="entry name" value="P-loop containing nucleotide triphosphate hydrolases"/>
    <property type="match status" value="1"/>
</dbReference>
<dbReference type="PANTHER" id="PTHR14690:SF9">
    <property type="entry name" value="GH08353P"/>
    <property type="match status" value="1"/>
</dbReference>
<dbReference type="PROSITE" id="PS50096">
    <property type="entry name" value="IQ"/>
    <property type="match status" value="1"/>
</dbReference>
<reference evidence="5" key="1">
    <citation type="submission" date="2023-01" db="EMBL/GenBank/DDBJ databases">
        <title>Key to firefly adult light organ development and bioluminescence: homeobox transcription factors regulate luciferase expression and transportation to peroxisome.</title>
        <authorList>
            <person name="Fu X."/>
        </authorList>
    </citation>
    <scope>NUCLEOTIDE SEQUENCE [LARGE SCALE GENOMIC DNA]</scope>
</reference>
<evidence type="ECO:0000256" key="2">
    <source>
        <dbReference type="SAM" id="MobiDB-lite"/>
    </source>
</evidence>
<name>A0AAN7PGJ7_9COLE</name>
<evidence type="ECO:0000256" key="1">
    <source>
        <dbReference type="SAM" id="Coils"/>
    </source>
</evidence>
<protein>
    <recommendedName>
        <fullName evidence="3">ATPase AAA-type core domain-containing protein</fullName>
    </recommendedName>
</protein>